<name>A0A2N3KXX2_9PROT</name>
<protein>
    <submittedName>
        <fullName evidence="1">Uncharacterized protein</fullName>
    </submittedName>
</protein>
<evidence type="ECO:0000313" key="1">
    <source>
        <dbReference type="EMBL" id="PKR55414.1"/>
    </source>
</evidence>
<evidence type="ECO:0000313" key="2">
    <source>
        <dbReference type="Proteomes" id="UP000233597"/>
    </source>
</evidence>
<sequence length="470" mass="49784">MATQGEQQQQLRSLSGETLTWNGDVIAAAKAATGKEGTYNECLIALLQWILGSTNTNLNGLYAEFRNRTGANYPFVGADGTQLNGAPPFSIFSRNTNATFVNDEGLIEEVGADVLRVQYNPVTLEQLGWLIEGQRADLITYNAANTDWSKVRCTVTENYAPDLFGGNTAQKIVEDTSSSTSHYYQSKSFAHTSGQKYCYWGVFEADDRSKVWIDFSDTIFGSASTCYFDLITGAVTSQFSGIDAAGVILMGNNRYLCWATDTATSSGTAGAVFGLAVTDGVSGYTGNGTAGVIFYGAQAEIGTFPSSLIVTGATSVIRDADELKIPLSSVAGWQDGVSFSARYKGISAPGIGSSPQYLATIDDGTTSNVIAVYRGADNYIYLNVVDGGVTQATVQGPQVIGSHTVDVEITVIEDDISMSVSVDDGAAVTYGPDTSGTIPTGLTDLVIGNRSDMARAWFGVVSSYQIKALP</sequence>
<dbReference type="EMBL" id="NWTK01000002">
    <property type="protein sequence ID" value="PKR55414.1"/>
    <property type="molecule type" value="Genomic_DNA"/>
</dbReference>
<dbReference type="AlphaFoldDB" id="A0A2N3KXX2"/>
<proteinExistence type="predicted"/>
<comment type="caution">
    <text evidence="1">The sequence shown here is derived from an EMBL/GenBank/DDBJ whole genome shotgun (WGS) entry which is preliminary data.</text>
</comment>
<reference evidence="1 2" key="1">
    <citation type="submission" date="2017-09" db="EMBL/GenBank/DDBJ databases">
        <title>Biodiversity and function of Thalassospira species in the particle-attached aromatic-hydrocarbon-degrading consortia from the surface seawater of the South China Sea.</title>
        <authorList>
            <person name="Dong C."/>
            <person name="Liu R."/>
            <person name="Shao Z."/>
        </authorList>
    </citation>
    <scope>NUCLEOTIDE SEQUENCE [LARGE SCALE GENOMIC DNA]</scope>
    <source>
        <strain evidence="1 2">CSC1P2</strain>
    </source>
</reference>
<gene>
    <name evidence="1" type="ORF">COO20_04385</name>
</gene>
<organism evidence="1 2">
    <name type="scientific">Thalassospira marina</name>
    <dbReference type="NCBI Taxonomy" id="2048283"/>
    <lineage>
        <taxon>Bacteria</taxon>
        <taxon>Pseudomonadati</taxon>
        <taxon>Pseudomonadota</taxon>
        <taxon>Alphaproteobacteria</taxon>
        <taxon>Rhodospirillales</taxon>
        <taxon>Thalassospiraceae</taxon>
        <taxon>Thalassospira</taxon>
    </lineage>
</organism>
<dbReference type="Proteomes" id="UP000233597">
    <property type="component" value="Unassembled WGS sequence"/>
</dbReference>
<accession>A0A2N3KXX2</accession>